<dbReference type="SUPFAM" id="SSF46785">
    <property type="entry name" value="Winged helix' DNA-binding domain"/>
    <property type="match status" value="1"/>
</dbReference>
<dbReference type="Pfam" id="PF02889">
    <property type="entry name" value="Sec63"/>
    <property type="match status" value="1"/>
</dbReference>
<reference evidence="11" key="1">
    <citation type="journal article" date="2022" name="bioRxiv">
        <title>Genomics of Preaxostyla Flagellates Illuminates Evolutionary Transitions and the Path Towards Mitochondrial Loss.</title>
        <authorList>
            <person name="Novak L.V.F."/>
            <person name="Treitli S.C."/>
            <person name="Pyrih J."/>
            <person name="Halakuc P."/>
            <person name="Pipaliya S.V."/>
            <person name="Vacek V."/>
            <person name="Brzon O."/>
            <person name="Soukal P."/>
            <person name="Eme L."/>
            <person name="Dacks J.B."/>
            <person name="Karnkowska A."/>
            <person name="Elias M."/>
            <person name="Hampl V."/>
        </authorList>
    </citation>
    <scope>NUCLEOTIDE SEQUENCE</scope>
    <source>
        <strain evidence="11">RCP-MX</strain>
    </source>
</reference>
<keyword evidence="5" id="KW-0469">Meiosis</keyword>
<organism evidence="11 12">
    <name type="scientific">Paratrimastix pyriformis</name>
    <dbReference type="NCBI Taxonomy" id="342808"/>
    <lineage>
        <taxon>Eukaryota</taxon>
        <taxon>Metamonada</taxon>
        <taxon>Preaxostyla</taxon>
        <taxon>Paratrimastigidae</taxon>
        <taxon>Paratrimastix</taxon>
    </lineage>
</organism>
<comment type="catalytic activity">
    <reaction evidence="8">
        <text>ATP + H2O = ADP + phosphate + H(+)</text>
        <dbReference type="Rhea" id="RHEA:13065"/>
        <dbReference type="ChEBI" id="CHEBI:15377"/>
        <dbReference type="ChEBI" id="CHEBI:15378"/>
        <dbReference type="ChEBI" id="CHEBI:30616"/>
        <dbReference type="ChEBI" id="CHEBI:43474"/>
        <dbReference type="ChEBI" id="CHEBI:456216"/>
        <dbReference type="EC" id="5.6.2.4"/>
    </reaction>
</comment>
<dbReference type="InterPro" id="IPR036390">
    <property type="entry name" value="WH_DNA-bd_sf"/>
</dbReference>
<evidence type="ECO:0000256" key="2">
    <source>
        <dbReference type="ARBA" id="ARBA00022801"/>
    </source>
</evidence>
<dbReference type="InterPro" id="IPR004179">
    <property type="entry name" value="Sec63-dom"/>
</dbReference>
<evidence type="ECO:0000256" key="7">
    <source>
        <dbReference type="ARBA" id="ARBA00034808"/>
    </source>
</evidence>
<evidence type="ECO:0000313" key="12">
    <source>
        <dbReference type="Proteomes" id="UP001141327"/>
    </source>
</evidence>
<dbReference type="SMART" id="SM00973">
    <property type="entry name" value="Sec63"/>
    <property type="match status" value="1"/>
</dbReference>
<evidence type="ECO:0000256" key="4">
    <source>
        <dbReference type="ARBA" id="ARBA00023235"/>
    </source>
</evidence>
<keyword evidence="3 11" id="KW-0067">ATP-binding</keyword>
<proteinExistence type="inferred from homology"/>
<comment type="caution">
    <text evidence="11">The sequence shown here is derived from an EMBL/GenBank/DDBJ whole genome shotgun (WGS) entry which is preliminary data.</text>
</comment>
<gene>
    <name evidence="11" type="ORF">PAPYR_4222</name>
</gene>
<dbReference type="PANTHER" id="PTHR47835">
    <property type="entry name" value="HFM1, ATP DEPENDENT DNA HELICASE HOMOLOG"/>
    <property type="match status" value="1"/>
</dbReference>
<evidence type="ECO:0000313" key="11">
    <source>
        <dbReference type="EMBL" id="KAJ4459821.1"/>
    </source>
</evidence>
<accession>A0ABQ8UKT5</accession>
<dbReference type="SUPFAM" id="SSF52540">
    <property type="entry name" value="P-loop containing nucleoside triphosphate hydrolases"/>
    <property type="match status" value="1"/>
</dbReference>
<dbReference type="Gene3D" id="1.10.3380.10">
    <property type="entry name" value="Sec63 N-terminal domain-like domain"/>
    <property type="match status" value="1"/>
</dbReference>
<dbReference type="GO" id="GO:0004386">
    <property type="term" value="F:helicase activity"/>
    <property type="evidence" value="ECO:0007669"/>
    <property type="project" value="UniProtKB-KW"/>
</dbReference>
<feature type="compositionally biased region" description="Low complexity" evidence="9">
    <location>
        <begin position="662"/>
        <end position="678"/>
    </location>
</feature>
<comment type="catalytic activity">
    <reaction evidence="6">
        <text>Couples ATP hydrolysis with the unwinding of duplex DNA by translocating in the 3'-5' direction.</text>
        <dbReference type="EC" id="5.6.2.4"/>
    </reaction>
</comment>
<dbReference type="InterPro" id="IPR001650">
    <property type="entry name" value="Helicase_C-like"/>
</dbReference>
<dbReference type="SMART" id="SM00490">
    <property type="entry name" value="HELICc"/>
    <property type="match status" value="1"/>
</dbReference>
<sequence>MQTITQERMRYVALSATIPNIEDIASWLHAESRSFGEDYRPVPLEKVVLSYPARGNSYMFDKMLDYKILPIILQYSDSRPTLVFCATRKGTIQTAQEICRQLDGRQSSHFVKSAEQTRRLQELSRRLNDHTLQFCVTHGVGFHSAGLELNDRKLIEASFLDGDLSVLCTTSTLALGVNLPARTVIIKSTQMYDRGGFREYSEYNISQMIGRAGRPQFDDRGTAVILTQSTTKDLYTSVLFGQRPIESHLKDSIIEHLNAEIVLGTIQNAQIALTWLKSTFFYIRLLRNPSFYQAPTNLPADKLDQFCQDLCQRQIKRLESEGMIQIRPDGYFLATQEGRSLARYYLRFDTVVLFKQITPENGMDGLLGLLAQAREFTDIRLRVSEKKHLNSANKNEKMRYPFKGKIKTLEQKVSVLIQVCSFCMRFTQRHQAAVGGIPFEDWSLRQESQQILLQVTRIMLCLVEWLSERTLYKPLKAALLLKKCIQQKCWENSSGHTAQLSGIGPSFSATLEKAGIKTLDDVAQTDPRRIELLLGRHPPFGNSIVEAAAALPRFLLDIAQSRRANSSGEVVQITIRRKPSPGREEPVAHLSQMLYLLVGEVKEGGRILFKRRLNNSLMGPEYSTTLPLPEQPNELEVVLLNEEYVGLDVSAKFRPSLPPRAPQSSSPLKSGGLPSIPSKNPPPASSQQLLAPRKRIRVLDDDDDDFASAKPNEKHPLAKGSSKKKAPVSPDLAILRQQSRHIPATPVLHPLTTARPNGVCERDIDIIPAPGGD</sequence>
<evidence type="ECO:0000256" key="6">
    <source>
        <dbReference type="ARBA" id="ARBA00034617"/>
    </source>
</evidence>
<feature type="domain" description="Helicase C-terminal" evidence="10">
    <location>
        <begin position="67"/>
        <end position="277"/>
    </location>
</feature>
<dbReference type="InterPro" id="IPR052247">
    <property type="entry name" value="Meiotic_Crossover_Helicase"/>
</dbReference>
<dbReference type="Gene3D" id="1.10.150.20">
    <property type="entry name" value="5' to 3' exonuclease, C-terminal subdomain"/>
    <property type="match status" value="1"/>
</dbReference>
<dbReference type="Gene3D" id="1.10.10.10">
    <property type="entry name" value="Winged helix-like DNA-binding domain superfamily/Winged helix DNA-binding domain"/>
    <property type="match status" value="1"/>
</dbReference>
<keyword evidence="3 11" id="KW-0547">Nucleotide-binding</keyword>
<dbReference type="EC" id="5.6.2.4" evidence="7"/>
<dbReference type="InterPro" id="IPR036388">
    <property type="entry name" value="WH-like_DNA-bd_sf"/>
</dbReference>
<dbReference type="Pfam" id="PF23445">
    <property type="entry name" value="WHD_SNRNP200"/>
    <property type="match status" value="1"/>
</dbReference>
<dbReference type="Proteomes" id="UP001141327">
    <property type="component" value="Unassembled WGS sequence"/>
</dbReference>
<keyword evidence="3 11" id="KW-0347">Helicase</keyword>
<evidence type="ECO:0000256" key="3">
    <source>
        <dbReference type="ARBA" id="ARBA00022806"/>
    </source>
</evidence>
<protein>
    <recommendedName>
        <fullName evidence="7">DNA 3'-5' helicase</fullName>
        <ecNumber evidence="7">5.6.2.4</ecNumber>
    </recommendedName>
</protein>
<dbReference type="PROSITE" id="PS51194">
    <property type="entry name" value="HELICASE_CTER"/>
    <property type="match status" value="1"/>
</dbReference>
<keyword evidence="12" id="KW-1185">Reference proteome</keyword>
<dbReference type="PANTHER" id="PTHR47835:SF3">
    <property type="entry name" value="HELICASE FOR MEIOSIS 1"/>
    <property type="match status" value="1"/>
</dbReference>
<keyword evidence="2" id="KW-0378">Hydrolase</keyword>
<dbReference type="Pfam" id="PF00271">
    <property type="entry name" value="Helicase_C"/>
    <property type="match status" value="1"/>
</dbReference>
<evidence type="ECO:0000256" key="9">
    <source>
        <dbReference type="SAM" id="MobiDB-lite"/>
    </source>
</evidence>
<dbReference type="InterPro" id="IPR027417">
    <property type="entry name" value="P-loop_NTPase"/>
</dbReference>
<comment type="similarity">
    <text evidence="1">Belongs to the helicase family. SKI2 subfamily.</text>
</comment>
<evidence type="ECO:0000256" key="1">
    <source>
        <dbReference type="ARBA" id="ARBA00010140"/>
    </source>
</evidence>
<keyword evidence="4" id="KW-0413">Isomerase</keyword>
<feature type="region of interest" description="Disordered" evidence="9">
    <location>
        <begin position="655"/>
        <end position="731"/>
    </location>
</feature>
<dbReference type="EMBL" id="JAPMOS010000017">
    <property type="protein sequence ID" value="KAJ4459821.1"/>
    <property type="molecule type" value="Genomic_DNA"/>
</dbReference>
<dbReference type="Gene3D" id="3.40.50.300">
    <property type="entry name" value="P-loop containing nucleotide triphosphate hydrolases"/>
    <property type="match status" value="2"/>
</dbReference>
<evidence type="ECO:0000259" key="10">
    <source>
        <dbReference type="PROSITE" id="PS51194"/>
    </source>
</evidence>
<dbReference type="InterPro" id="IPR057842">
    <property type="entry name" value="WH_MER3"/>
</dbReference>
<name>A0ABQ8UKT5_9EUKA</name>
<dbReference type="CDD" id="cd18795">
    <property type="entry name" value="SF2_C_Ski2"/>
    <property type="match status" value="1"/>
</dbReference>
<evidence type="ECO:0000256" key="5">
    <source>
        <dbReference type="ARBA" id="ARBA00023254"/>
    </source>
</evidence>
<evidence type="ECO:0000256" key="8">
    <source>
        <dbReference type="ARBA" id="ARBA00048988"/>
    </source>
</evidence>
<dbReference type="SUPFAM" id="SSF158702">
    <property type="entry name" value="Sec63 N-terminal domain-like"/>
    <property type="match status" value="1"/>
</dbReference>